<protein>
    <submittedName>
        <fullName evidence="1">3'-5' exonuclease</fullName>
    </submittedName>
</protein>
<dbReference type="AlphaFoldDB" id="A0A433XXI2"/>
<accession>A0A433XXI2</accession>
<dbReference type="Proteomes" id="UP000279446">
    <property type="component" value="Unassembled WGS sequence"/>
</dbReference>
<sequence>MELYNGKVVCPRCDGNGLIGKHKVEDLKIIIYICDECDASWLDEDVSLDRFQDLTTFLETRGIKYKDAQIVDLGYGWFKT</sequence>
<keyword evidence="1" id="KW-0269">Exonuclease</keyword>
<dbReference type="EMBL" id="RZNY01000042">
    <property type="protein sequence ID" value="RUT39619.1"/>
    <property type="molecule type" value="Genomic_DNA"/>
</dbReference>
<organism evidence="1 2">
    <name type="scientific">Paenibacillus anaericanus</name>
    <dbReference type="NCBI Taxonomy" id="170367"/>
    <lineage>
        <taxon>Bacteria</taxon>
        <taxon>Bacillati</taxon>
        <taxon>Bacillota</taxon>
        <taxon>Bacilli</taxon>
        <taxon>Bacillales</taxon>
        <taxon>Paenibacillaceae</taxon>
        <taxon>Paenibacillus</taxon>
    </lineage>
</organism>
<keyword evidence="1" id="KW-0378">Hydrolase</keyword>
<name>A0A433XXI2_9BACL</name>
<dbReference type="RefSeq" id="WP_127194943.1">
    <property type="nucleotide sequence ID" value="NZ_RZNY01000042.1"/>
</dbReference>
<evidence type="ECO:0000313" key="1">
    <source>
        <dbReference type="EMBL" id="RUT39619.1"/>
    </source>
</evidence>
<dbReference type="GO" id="GO:0004527">
    <property type="term" value="F:exonuclease activity"/>
    <property type="evidence" value="ECO:0007669"/>
    <property type="project" value="UniProtKB-KW"/>
</dbReference>
<evidence type="ECO:0000313" key="2">
    <source>
        <dbReference type="Proteomes" id="UP000279446"/>
    </source>
</evidence>
<comment type="caution">
    <text evidence="1">The sequence shown here is derived from an EMBL/GenBank/DDBJ whole genome shotgun (WGS) entry which is preliminary data.</text>
</comment>
<dbReference type="OrthoDB" id="2476736at2"/>
<proteinExistence type="predicted"/>
<keyword evidence="2" id="KW-1185">Reference proteome</keyword>
<keyword evidence="1" id="KW-0540">Nuclease</keyword>
<gene>
    <name evidence="1" type="ORF">EJP82_25820</name>
</gene>
<reference evidence="1 2" key="1">
    <citation type="submission" date="2018-12" db="EMBL/GenBank/DDBJ databases">
        <authorList>
            <person name="Sun L."/>
            <person name="Chen Z."/>
        </authorList>
    </citation>
    <scope>NUCLEOTIDE SEQUENCE [LARGE SCALE GENOMIC DNA]</scope>
    <source>
        <strain evidence="1 2">DSM 15890</strain>
    </source>
</reference>